<dbReference type="InterPro" id="IPR020449">
    <property type="entry name" value="Tscrpt_reg_AraC-type_HTH"/>
</dbReference>
<keyword evidence="2" id="KW-0238">DNA-binding</keyword>
<dbReference type="PROSITE" id="PS01124">
    <property type="entry name" value="HTH_ARAC_FAMILY_2"/>
    <property type="match status" value="1"/>
</dbReference>
<evidence type="ECO:0000256" key="2">
    <source>
        <dbReference type="ARBA" id="ARBA00023125"/>
    </source>
</evidence>
<dbReference type="Pfam" id="PF12833">
    <property type="entry name" value="HTH_18"/>
    <property type="match status" value="1"/>
</dbReference>
<gene>
    <name evidence="5" type="ORF">O0S08_34420</name>
</gene>
<evidence type="ECO:0000313" key="5">
    <source>
        <dbReference type="EMBL" id="WAS91311.1"/>
    </source>
</evidence>
<dbReference type="PANTHER" id="PTHR46796:SF14">
    <property type="entry name" value="TRANSCRIPTIONAL REGULATORY PROTEIN"/>
    <property type="match status" value="1"/>
</dbReference>
<proteinExistence type="predicted"/>
<dbReference type="EMBL" id="CP114040">
    <property type="protein sequence ID" value="WAS91311.1"/>
    <property type="molecule type" value="Genomic_DNA"/>
</dbReference>
<dbReference type="PRINTS" id="PR00032">
    <property type="entry name" value="HTHARAC"/>
</dbReference>
<dbReference type="Proteomes" id="UP001164459">
    <property type="component" value="Chromosome"/>
</dbReference>
<feature type="domain" description="HTH araC/xylS-type" evidence="4">
    <location>
        <begin position="26"/>
        <end position="108"/>
    </location>
</feature>
<dbReference type="InterPro" id="IPR018062">
    <property type="entry name" value="HTH_AraC-typ_CS"/>
</dbReference>
<evidence type="ECO:0000313" key="6">
    <source>
        <dbReference type="Proteomes" id="UP001164459"/>
    </source>
</evidence>
<keyword evidence="3" id="KW-0804">Transcription</keyword>
<dbReference type="SMART" id="SM00342">
    <property type="entry name" value="HTH_ARAC"/>
    <property type="match status" value="1"/>
</dbReference>
<dbReference type="Gene3D" id="1.10.10.60">
    <property type="entry name" value="Homeodomain-like"/>
    <property type="match status" value="2"/>
</dbReference>
<organism evidence="5 6">
    <name type="scientific">Nannocystis punicea</name>
    <dbReference type="NCBI Taxonomy" id="2995304"/>
    <lineage>
        <taxon>Bacteria</taxon>
        <taxon>Pseudomonadati</taxon>
        <taxon>Myxococcota</taxon>
        <taxon>Polyangia</taxon>
        <taxon>Nannocystales</taxon>
        <taxon>Nannocystaceae</taxon>
        <taxon>Nannocystis</taxon>
    </lineage>
</organism>
<dbReference type="InterPro" id="IPR018060">
    <property type="entry name" value="HTH_AraC"/>
</dbReference>
<evidence type="ECO:0000256" key="3">
    <source>
        <dbReference type="ARBA" id="ARBA00023163"/>
    </source>
</evidence>
<sequence length="144" mass="16090">MLTHDALIRLCRARDRLRETDGRAPIAEIAREAGLSPYHFIRQFAAVFGATPHQYRIEARLEQAKRLLALGNHSVTDVCFEVGFESLGSFSDLFSRRVGVAPSMYRRRWQVPSRAGSLPRALIPGCLLLMCGEAALAPAIFKKH</sequence>
<keyword evidence="1" id="KW-0805">Transcription regulation</keyword>
<name>A0ABY7GWH4_9BACT</name>
<dbReference type="RefSeq" id="WP_269033675.1">
    <property type="nucleotide sequence ID" value="NZ_CP114040.1"/>
</dbReference>
<evidence type="ECO:0000259" key="4">
    <source>
        <dbReference type="PROSITE" id="PS01124"/>
    </source>
</evidence>
<dbReference type="SUPFAM" id="SSF46689">
    <property type="entry name" value="Homeodomain-like"/>
    <property type="match status" value="2"/>
</dbReference>
<keyword evidence="6" id="KW-1185">Reference proteome</keyword>
<accession>A0ABY7GWH4</accession>
<reference evidence="5" key="1">
    <citation type="submission" date="2022-11" db="EMBL/GenBank/DDBJ databases">
        <title>Minimal conservation of predation-associated metabolite biosynthetic gene clusters underscores biosynthetic potential of Myxococcota including descriptions for ten novel species: Archangium lansinium sp. nov., Myxococcus landrumus sp. nov., Nannocystis bai.</title>
        <authorList>
            <person name="Ahearne A."/>
            <person name="Stevens C."/>
            <person name="Dowd S."/>
        </authorList>
    </citation>
    <scope>NUCLEOTIDE SEQUENCE</scope>
    <source>
        <strain evidence="5">Fl3</strain>
    </source>
</reference>
<dbReference type="PANTHER" id="PTHR46796">
    <property type="entry name" value="HTH-TYPE TRANSCRIPTIONAL ACTIVATOR RHAS-RELATED"/>
    <property type="match status" value="1"/>
</dbReference>
<dbReference type="InterPro" id="IPR050204">
    <property type="entry name" value="AraC_XylS_family_regulators"/>
</dbReference>
<dbReference type="InterPro" id="IPR009057">
    <property type="entry name" value="Homeodomain-like_sf"/>
</dbReference>
<dbReference type="PROSITE" id="PS00041">
    <property type="entry name" value="HTH_ARAC_FAMILY_1"/>
    <property type="match status" value="1"/>
</dbReference>
<protein>
    <submittedName>
        <fullName evidence="5">Helix-turn-helix transcriptional regulator</fullName>
    </submittedName>
</protein>
<evidence type="ECO:0000256" key="1">
    <source>
        <dbReference type="ARBA" id="ARBA00023015"/>
    </source>
</evidence>